<keyword evidence="4" id="KW-1185">Reference proteome</keyword>
<evidence type="ECO:0000256" key="1">
    <source>
        <dbReference type="SAM" id="MobiDB-lite"/>
    </source>
</evidence>
<dbReference type="InterPro" id="IPR029063">
    <property type="entry name" value="SAM-dependent_MTases_sf"/>
</dbReference>
<dbReference type="Proteomes" id="UP000248616">
    <property type="component" value="Unassembled WGS sequence"/>
</dbReference>
<feature type="domain" description="Methyltransferase type 11" evidence="2">
    <location>
        <begin position="147"/>
        <end position="259"/>
    </location>
</feature>
<evidence type="ECO:0000313" key="4">
    <source>
        <dbReference type="Proteomes" id="UP000248616"/>
    </source>
</evidence>
<gene>
    <name evidence="3" type="ORF">B5V02_22205</name>
</gene>
<comment type="caution">
    <text evidence="3">The sequence shown here is derived from an EMBL/GenBank/DDBJ whole genome shotgun (WGS) entry which is preliminary data.</text>
</comment>
<reference evidence="4" key="1">
    <citation type="submission" date="2017-03" db="EMBL/GenBank/DDBJ databases">
        <authorList>
            <person name="Safronova V.I."/>
            <person name="Sazanova A.L."/>
            <person name="Chirak E.R."/>
        </authorList>
    </citation>
    <scope>NUCLEOTIDE SEQUENCE [LARGE SCALE GENOMIC DNA]</scope>
    <source>
        <strain evidence="4">Ach-343</strain>
    </source>
</reference>
<sequence length="364" mass="40812">MVKKGGLMMLDVLRRRLARNFTRPRPCSVHAESQKTDGAAAEAQLGVAPLPTAASGTGTAKPEGKSTDPKPIGLLPVDLADLSNENFDLIAKTVSSVVRRAIPRKFDQRMAALAGGDTDANRFFYVGLEWLEFLIRYGRLPPWGKVLDIGCGTGRMAVPLSYYITHEGEYYGFDVLQESIDHCKREIEHPAFHFDRIDLSHHLYNQPGVIRSDTYDFPYPDELFDATFAASVFTHLDVPTASNYLRQIRRTLRRGGRAILSFHAIPADALCGEGGLTRLLGVGQGEWAYRFRNRGNGYYTHCDEYGAPKNHYLSDPIGDPVAYEIDTFIRLCTEANLKVIESFPGAWRGESYRFGWQDMVILER</sequence>
<dbReference type="SUPFAM" id="SSF53335">
    <property type="entry name" value="S-adenosyl-L-methionine-dependent methyltransferases"/>
    <property type="match status" value="1"/>
</dbReference>
<name>A0A2W7BYN0_9HYPH</name>
<dbReference type="GO" id="GO:0008757">
    <property type="term" value="F:S-adenosylmethionine-dependent methyltransferase activity"/>
    <property type="evidence" value="ECO:0007669"/>
    <property type="project" value="InterPro"/>
</dbReference>
<accession>A0A2W7BYN0</accession>
<feature type="region of interest" description="Disordered" evidence="1">
    <location>
        <begin position="51"/>
        <end position="70"/>
    </location>
</feature>
<evidence type="ECO:0000259" key="2">
    <source>
        <dbReference type="Pfam" id="PF08241"/>
    </source>
</evidence>
<dbReference type="Gene3D" id="3.40.50.150">
    <property type="entry name" value="Vaccinia Virus protein VP39"/>
    <property type="match status" value="1"/>
</dbReference>
<dbReference type="EMBL" id="MZXV01000051">
    <property type="protein sequence ID" value="PZV35955.1"/>
    <property type="molecule type" value="Genomic_DNA"/>
</dbReference>
<proteinExistence type="predicted"/>
<evidence type="ECO:0000313" key="3">
    <source>
        <dbReference type="EMBL" id="PZV35955.1"/>
    </source>
</evidence>
<protein>
    <recommendedName>
        <fullName evidence="2">Methyltransferase type 11 domain-containing protein</fullName>
    </recommendedName>
</protein>
<dbReference type="RefSeq" id="WP_111546299.1">
    <property type="nucleotide sequence ID" value="NZ_MZXV01000051.1"/>
</dbReference>
<dbReference type="AlphaFoldDB" id="A0A2W7BYN0"/>
<dbReference type="Pfam" id="PF08241">
    <property type="entry name" value="Methyltransf_11"/>
    <property type="match status" value="1"/>
</dbReference>
<dbReference type="OrthoDB" id="1853779at2"/>
<organism evidence="3 4">
    <name type="scientific">Mesorhizobium kowhaii</name>
    <dbReference type="NCBI Taxonomy" id="1300272"/>
    <lineage>
        <taxon>Bacteria</taxon>
        <taxon>Pseudomonadati</taxon>
        <taxon>Pseudomonadota</taxon>
        <taxon>Alphaproteobacteria</taxon>
        <taxon>Hyphomicrobiales</taxon>
        <taxon>Phyllobacteriaceae</taxon>
        <taxon>Mesorhizobium</taxon>
    </lineage>
</organism>
<dbReference type="CDD" id="cd02440">
    <property type="entry name" value="AdoMet_MTases"/>
    <property type="match status" value="1"/>
</dbReference>
<dbReference type="InterPro" id="IPR013216">
    <property type="entry name" value="Methyltransf_11"/>
</dbReference>